<proteinExistence type="predicted"/>
<organism evidence="1 2">
    <name type="scientific">Hermanssonia centrifuga</name>
    <dbReference type="NCBI Taxonomy" id="98765"/>
    <lineage>
        <taxon>Eukaryota</taxon>
        <taxon>Fungi</taxon>
        <taxon>Dikarya</taxon>
        <taxon>Basidiomycota</taxon>
        <taxon>Agaricomycotina</taxon>
        <taxon>Agaricomycetes</taxon>
        <taxon>Polyporales</taxon>
        <taxon>Meruliaceae</taxon>
        <taxon>Hermanssonia</taxon>
    </lineage>
</organism>
<evidence type="ECO:0000313" key="2">
    <source>
        <dbReference type="Proteomes" id="UP000186601"/>
    </source>
</evidence>
<keyword evidence="2" id="KW-1185">Reference proteome</keyword>
<sequence>MTTLPQTLREDRKMKEGTAEEEEFDNVFTIRKFAYLGPNVPIVGFSMHRRYMGGSVHGIPLTGFTSRNQYHHPQITKSLDVIMPIMLMGILLQPDNQTSQDGRDDSESLVLYYFLPGPSISIGMKLQMH</sequence>
<comment type="caution">
    <text evidence="1">The sequence shown here is derived from an EMBL/GenBank/DDBJ whole genome shotgun (WGS) entry which is preliminary data.</text>
</comment>
<gene>
    <name evidence="1" type="ORF">PHLCEN_2v3804</name>
</gene>
<name>A0A2R6QBK9_9APHY</name>
<protein>
    <submittedName>
        <fullName evidence="1">Uncharacterized protein</fullName>
    </submittedName>
</protein>
<evidence type="ECO:0000313" key="1">
    <source>
        <dbReference type="EMBL" id="PSS05522.1"/>
    </source>
</evidence>
<dbReference type="AlphaFoldDB" id="A0A2R6QBK9"/>
<dbReference type="Proteomes" id="UP000186601">
    <property type="component" value="Unassembled WGS sequence"/>
</dbReference>
<accession>A0A2R6QBK9</accession>
<reference evidence="1 2" key="1">
    <citation type="submission" date="2018-02" db="EMBL/GenBank/DDBJ databases">
        <title>Genome sequence of the basidiomycete white-rot fungus Phlebia centrifuga.</title>
        <authorList>
            <person name="Granchi Z."/>
            <person name="Peng M."/>
            <person name="de Vries R.P."/>
            <person name="Hilden K."/>
            <person name="Makela M.R."/>
            <person name="Grigoriev I."/>
            <person name="Riley R."/>
        </authorList>
    </citation>
    <scope>NUCLEOTIDE SEQUENCE [LARGE SCALE GENOMIC DNA]</scope>
    <source>
        <strain evidence="1 2">FBCC195</strain>
    </source>
</reference>
<dbReference type="EMBL" id="MLYV02000368">
    <property type="protein sequence ID" value="PSS05522.1"/>
    <property type="molecule type" value="Genomic_DNA"/>
</dbReference>